<dbReference type="PROSITE" id="PS50878">
    <property type="entry name" value="RT_POL"/>
    <property type="match status" value="1"/>
</dbReference>
<name>A0A2I0QRF7_9BACI</name>
<dbReference type="InterPro" id="IPR000477">
    <property type="entry name" value="RT_dom"/>
</dbReference>
<dbReference type="Gene3D" id="3.10.10.20">
    <property type="match status" value="1"/>
</dbReference>
<keyword evidence="3" id="KW-1185">Reference proteome</keyword>
<dbReference type="Pfam" id="PF00078">
    <property type="entry name" value="RVT_1"/>
    <property type="match status" value="1"/>
</dbReference>
<dbReference type="PANTHER" id="PTHR34047:SF8">
    <property type="entry name" value="PROTEIN YKFC"/>
    <property type="match status" value="1"/>
</dbReference>
<comment type="caution">
    <text evidence="2">The sequence shown here is derived from an EMBL/GenBank/DDBJ whole genome shotgun (WGS) entry which is preliminary data.</text>
</comment>
<dbReference type="SUPFAM" id="SSF56672">
    <property type="entry name" value="DNA/RNA polymerases"/>
    <property type="match status" value="1"/>
</dbReference>
<dbReference type="EMBL" id="PJNH01000004">
    <property type="protein sequence ID" value="PKR76899.1"/>
    <property type="molecule type" value="Genomic_DNA"/>
</dbReference>
<evidence type="ECO:0000313" key="3">
    <source>
        <dbReference type="Proteomes" id="UP000243524"/>
    </source>
</evidence>
<dbReference type="Gene3D" id="3.30.70.2630">
    <property type="match status" value="1"/>
</dbReference>
<dbReference type="InterPro" id="IPR051083">
    <property type="entry name" value="GrpII_Intron_Splice-Mob/Def"/>
</dbReference>
<proteinExistence type="predicted"/>
<dbReference type="PANTHER" id="PTHR34047">
    <property type="entry name" value="NUCLEAR INTRON MATURASE 1, MITOCHONDRIAL-RELATED"/>
    <property type="match status" value="1"/>
</dbReference>
<organism evidence="2 3">
    <name type="scientific">Halalkalibacillus sediminis</name>
    <dbReference type="NCBI Taxonomy" id="2018042"/>
    <lineage>
        <taxon>Bacteria</taxon>
        <taxon>Bacillati</taxon>
        <taxon>Bacillota</taxon>
        <taxon>Bacilli</taxon>
        <taxon>Bacillales</taxon>
        <taxon>Bacillaceae</taxon>
        <taxon>Halalkalibacillus</taxon>
    </lineage>
</organism>
<dbReference type="AlphaFoldDB" id="A0A2I0QRF7"/>
<evidence type="ECO:0000259" key="1">
    <source>
        <dbReference type="PROSITE" id="PS50878"/>
    </source>
</evidence>
<accession>A0A2I0QRF7</accession>
<gene>
    <name evidence="2" type="ORF">CEY16_13915</name>
</gene>
<reference evidence="2 3" key="1">
    <citation type="submission" date="2017-06" db="EMBL/GenBank/DDBJ databases">
        <title>the draft geome sequence of Illustriluteabacillus marina B3227.</title>
        <authorList>
            <person name="He R.-H."/>
            <person name="Du Z.-J."/>
        </authorList>
    </citation>
    <scope>NUCLEOTIDE SEQUENCE [LARGE SCALE GENOMIC DNA]</scope>
    <source>
        <strain evidence="2 3">B3227</strain>
    </source>
</reference>
<dbReference type="Proteomes" id="UP000243524">
    <property type="component" value="Unassembled WGS sequence"/>
</dbReference>
<dbReference type="Gene3D" id="1.10.10.2210">
    <property type="match status" value="1"/>
</dbReference>
<dbReference type="InterPro" id="IPR043502">
    <property type="entry name" value="DNA/RNA_pol_sf"/>
</dbReference>
<evidence type="ECO:0000313" key="2">
    <source>
        <dbReference type="EMBL" id="PKR76899.1"/>
    </source>
</evidence>
<sequence length="458" mass="54182">MMEMVLTRELLEEYFKIDNIIDYYHENKRGKNSVGIDKVNSRLFNENLNWYAKTINRKIMNGSYKFTPYKQKLISKGKSNTPRQISIPTIKDKITLGLLKEILHKKFLTDIYYETVHTIISDLESEIQDPHKDYFFKIDISDFYGNIDHEKLFKKLRKRIRDKKLLKILKRSIKTPTVKEGSQKDKTVNTRGVPQGLPVSNILSSIYMNALDDKYINRSDLIYKRFVDDIIIICNNKDSDAIYNEIVRDLTSKTTLDLIINPEKKDEGFVSNGFYYLGYFLDGTSTTIRKEAITNMKKSLESIFVTIAHTYKKSNPNINFFLWQLNLRITGSKYGGRKYGWLIFYSQISEDNEDIFHHLDWFVRKKLLQDRFKLQNLVDKNQIKRFTRAYNEIRKNFTNTRYLPNFDNYSHENKVDFIEGVLGKPTVDLSKERVDYIFNNTIYKEVNQLEKDIQGVSF</sequence>
<protein>
    <recommendedName>
        <fullName evidence="1">Reverse transcriptase domain-containing protein</fullName>
    </recommendedName>
</protein>
<feature type="domain" description="Reverse transcriptase" evidence="1">
    <location>
        <begin position="55"/>
        <end position="281"/>
    </location>
</feature>
<dbReference type="CDD" id="cd01651">
    <property type="entry name" value="RT_G2_intron"/>
    <property type="match status" value="1"/>
</dbReference>